<dbReference type="GO" id="GO:0004851">
    <property type="term" value="F:uroporphyrin-III C-methyltransferase activity"/>
    <property type="evidence" value="ECO:0007669"/>
    <property type="project" value="UniProtKB-EC"/>
</dbReference>
<dbReference type="Pfam" id="PF00590">
    <property type="entry name" value="TP_methylase"/>
    <property type="match status" value="1"/>
</dbReference>
<keyword evidence="3 9" id="KW-0489">Methyltransferase</keyword>
<accession>A0A512C5Y3</accession>
<evidence type="ECO:0000256" key="2">
    <source>
        <dbReference type="ARBA" id="ARBA00012162"/>
    </source>
</evidence>
<dbReference type="Gene3D" id="3.40.1010.10">
    <property type="entry name" value="Cobalt-precorrin-4 Transmethylase, Domain 1"/>
    <property type="match status" value="1"/>
</dbReference>
<organism evidence="9 10">
    <name type="scientific">Cyclobacterium qasimii</name>
    <dbReference type="NCBI Taxonomy" id="1350429"/>
    <lineage>
        <taxon>Bacteria</taxon>
        <taxon>Pseudomonadati</taxon>
        <taxon>Bacteroidota</taxon>
        <taxon>Cytophagia</taxon>
        <taxon>Cytophagales</taxon>
        <taxon>Cyclobacteriaceae</taxon>
        <taxon>Cyclobacterium</taxon>
    </lineage>
</organism>
<dbReference type="PANTHER" id="PTHR45790">
    <property type="entry name" value="SIROHEME SYNTHASE-RELATED"/>
    <property type="match status" value="1"/>
</dbReference>
<dbReference type="FunFam" id="3.40.1010.10:FF:000001">
    <property type="entry name" value="Siroheme synthase"/>
    <property type="match status" value="1"/>
</dbReference>
<feature type="domain" description="Tetrapyrrole methylase" evidence="8">
    <location>
        <begin position="8"/>
        <end position="215"/>
    </location>
</feature>
<dbReference type="InterPro" id="IPR006366">
    <property type="entry name" value="CobA/CysG_C"/>
</dbReference>
<evidence type="ECO:0000256" key="6">
    <source>
        <dbReference type="ARBA" id="ARBA00023244"/>
    </source>
</evidence>
<comment type="pathway">
    <text evidence="7">Porphyrin-containing compound metabolism; siroheme biosynthesis; precorrin-2 from uroporphyrinogen III: step 1/1.</text>
</comment>
<dbReference type="NCBIfam" id="TIGR01469">
    <property type="entry name" value="cobA_cysG_Cterm"/>
    <property type="match status" value="1"/>
</dbReference>
<protein>
    <recommendedName>
        <fullName evidence="2">uroporphyrinogen-III C-methyltransferase</fullName>
        <ecNumber evidence="2">2.1.1.107</ecNumber>
    </recommendedName>
</protein>
<dbReference type="PROSITE" id="PS00839">
    <property type="entry name" value="SUMT_1"/>
    <property type="match status" value="1"/>
</dbReference>
<evidence type="ECO:0000259" key="8">
    <source>
        <dbReference type="Pfam" id="PF00590"/>
    </source>
</evidence>
<proteinExistence type="inferred from homology"/>
<dbReference type="PANTHER" id="PTHR45790:SF3">
    <property type="entry name" value="S-ADENOSYL-L-METHIONINE-DEPENDENT UROPORPHYRINOGEN III METHYLTRANSFERASE, CHLOROPLASTIC"/>
    <property type="match status" value="1"/>
</dbReference>
<gene>
    <name evidence="9" type="ORF">CQA01_01040</name>
</gene>
<dbReference type="CDD" id="cd11642">
    <property type="entry name" value="SUMT"/>
    <property type="match status" value="1"/>
</dbReference>
<evidence type="ECO:0000256" key="7">
    <source>
        <dbReference type="ARBA" id="ARBA00025705"/>
    </source>
</evidence>
<dbReference type="InterPro" id="IPR035996">
    <property type="entry name" value="4pyrrol_Methylase_sf"/>
</dbReference>
<name>A0A512C5Y3_9BACT</name>
<keyword evidence="5" id="KW-0949">S-adenosyl-L-methionine</keyword>
<evidence type="ECO:0000256" key="4">
    <source>
        <dbReference type="ARBA" id="ARBA00022679"/>
    </source>
</evidence>
<evidence type="ECO:0000256" key="3">
    <source>
        <dbReference type="ARBA" id="ARBA00022603"/>
    </source>
</evidence>
<comment type="caution">
    <text evidence="9">The sequence shown here is derived from an EMBL/GenBank/DDBJ whole genome shotgun (WGS) entry which is preliminary data.</text>
</comment>
<evidence type="ECO:0000256" key="5">
    <source>
        <dbReference type="ARBA" id="ARBA00022691"/>
    </source>
</evidence>
<sequence length="259" mass="28117">MKSTAARLSIVGAGPGDPELITLKAIKALESADIVLYDALANEVLLDYAPATSLKIFVGKRAGSHSFRQDEINEMIVNWANTCGHVVRLKGGDPYVFGRGHEELEYAEKHGVPTTYIPGISSAMSVPGICGVPLTKRGVNESFWVVTGTLKDHSSARDLYFAAQSSATVVILMGMNKLSEIVSLFTKYRGEKESICMIQNGSKANERFISGDLNSILPLQEKAALSSPAVIVIGKVVREKQVKEFLQEDERMNSAKSLQ</sequence>
<dbReference type="EC" id="2.1.1.107" evidence="2"/>
<dbReference type="InterPro" id="IPR014776">
    <property type="entry name" value="4pyrrole_Mease_sub2"/>
</dbReference>
<dbReference type="InterPro" id="IPR003043">
    <property type="entry name" value="Uropor_MeTrfase_CS"/>
</dbReference>
<dbReference type="GO" id="GO:0019354">
    <property type="term" value="P:siroheme biosynthetic process"/>
    <property type="evidence" value="ECO:0007669"/>
    <property type="project" value="InterPro"/>
</dbReference>
<reference evidence="9 10" key="1">
    <citation type="submission" date="2019-07" db="EMBL/GenBank/DDBJ databases">
        <title>Whole genome shotgun sequence of Cyclobacterium qasimii NBRC 106168.</title>
        <authorList>
            <person name="Hosoyama A."/>
            <person name="Uohara A."/>
            <person name="Ohji S."/>
            <person name="Ichikawa N."/>
        </authorList>
    </citation>
    <scope>NUCLEOTIDE SEQUENCE [LARGE SCALE GENOMIC DNA]</scope>
    <source>
        <strain evidence="9 10">NBRC 106168</strain>
    </source>
</reference>
<keyword evidence="10" id="KW-1185">Reference proteome</keyword>
<dbReference type="InterPro" id="IPR000878">
    <property type="entry name" value="4pyrrol_Mease"/>
</dbReference>
<dbReference type="RefSeq" id="WP_020889352.1">
    <property type="nucleotide sequence ID" value="NZ_BJYV01000001.1"/>
</dbReference>
<keyword evidence="4 9" id="KW-0808">Transferase</keyword>
<dbReference type="Gene3D" id="3.30.950.10">
    <property type="entry name" value="Methyltransferase, Cobalt-precorrin-4 Transmethylase, Domain 2"/>
    <property type="match status" value="1"/>
</dbReference>
<dbReference type="AlphaFoldDB" id="A0A512C5Y3"/>
<dbReference type="SUPFAM" id="SSF53790">
    <property type="entry name" value="Tetrapyrrole methylase"/>
    <property type="match status" value="1"/>
</dbReference>
<dbReference type="NCBIfam" id="NF004790">
    <property type="entry name" value="PRK06136.1"/>
    <property type="match status" value="1"/>
</dbReference>
<dbReference type="GO" id="GO:0032259">
    <property type="term" value="P:methylation"/>
    <property type="evidence" value="ECO:0007669"/>
    <property type="project" value="UniProtKB-KW"/>
</dbReference>
<evidence type="ECO:0000313" key="10">
    <source>
        <dbReference type="Proteomes" id="UP000321301"/>
    </source>
</evidence>
<evidence type="ECO:0000256" key="1">
    <source>
        <dbReference type="ARBA" id="ARBA00005879"/>
    </source>
</evidence>
<keyword evidence="6" id="KW-0627">Porphyrin biosynthesis</keyword>
<dbReference type="InterPro" id="IPR050161">
    <property type="entry name" value="Siro_Cobalamin_biosynth"/>
</dbReference>
<dbReference type="EMBL" id="BJYV01000001">
    <property type="protein sequence ID" value="GEO19570.1"/>
    <property type="molecule type" value="Genomic_DNA"/>
</dbReference>
<dbReference type="InterPro" id="IPR014777">
    <property type="entry name" value="4pyrrole_Mease_sub1"/>
</dbReference>
<comment type="similarity">
    <text evidence="1">Belongs to the precorrin methyltransferase family.</text>
</comment>
<dbReference type="Proteomes" id="UP000321301">
    <property type="component" value="Unassembled WGS sequence"/>
</dbReference>
<evidence type="ECO:0000313" key="9">
    <source>
        <dbReference type="EMBL" id="GEO19570.1"/>
    </source>
</evidence>